<comment type="caution">
    <text evidence="1">The sequence shown here is derived from an EMBL/GenBank/DDBJ whole genome shotgun (WGS) entry which is preliminary data.</text>
</comment>
<organism evidence="1 2">
    <name type="scientific">Persea americana</name>
    <name type="common">Avocado</name>
    <dbReference type="NCBI Taxonomy" id="3435"/>
    <lineage>
        <taxon>Eukaryota</taxon>
        <taxon>Viridiplantae</taxon>
        <taxon>Streptophyta</taxon>
        <taxon>Embryophyta</taxon>
        <taxon>Tracheophyta</taxon>
        <taxon>Spermatophyta</taxon>
        <taxon>Magnoliopsida</taxon>
        <taxon>Magnoliidae</taxon>
        <taxon>Laurales</taxon>
        <taxon>Lauraceae</taxon>
        <taxon>Persea</taxon>
    </lineage>
</organism>
<evidence type="ECO:0000313" key="1">
    <source>
        <dbReference type="EMBL" id="KAJ8642873.1"/>
    </source>
</evidence>
<reference evidence="1 2" key="1">
    <citation type="journal article" date="2022" name="Hortic Res">
        <title>A haplotype resolved chromosomal level avocado genome allows analysis of novel avocado genes.</title>
        <authorList>
            <person name="Nath O."/>
            <person name="Fletcher S.J."/>
            <person name="Hayward A."/>
            <person name="Shaw L.M."/>
            <person name="Masouleh A.K."/>
            <person name="Furtado A."/>
            <person name="Henry R.J."/>
            <person name="Mitter N."/>
        </authorList>
    </citation>
    <scope>NUCLEOTIDE SEQUENCE [LARGE SCALE GENOMIC DNA]</scope>
    <source>
        <strain evidence="2">cv. Hass</strain>
    </source>
</reference>
<accession>A0ACC2MBR1</accession>
<keyword evidence="2" id="KW-1185">Reference proteome</keyword>
<dbReference type="EMBL" id="CM056810">
    <property type="protein sequence ID" value="KAJ8642873.1"/>
    <property type="molecule type" value="Genomic_DNA"/>
</dbReference>
<evidence type="ECO:0000313" key="2">
    <source>
        <dbReference type="Proteomes" id="UP001234297"/>
    </source>
</evidence>
<name>A0ACC2MBR1_PERAE</name>
<dbReference type="Proteomes" id="UP001234297">
    <property type="component" value="Chromosome 2"/>
</dbReference>
<proteinExistence type="predicted"/>
<gene>
    <name evidence="1" type="ORF">MRB53_004621</name>
</gene>
<protein>
    <submittedName>
        <fullName evidence="1">Uncharacterized protein</fullName>
    </submittedName>
</protein>
<sequence length="153" mass="17272">MSGIFEWSAVCCLFIKDSCSSVPPEFIVLLKEKMIGNDLCLYLLASSRSTSISNETKKKKKKLMKDSYLEKHTPSASAVYVLKLRDHTNWFTSNAFACAITPTGTPPFPCLYCWLLFVWFLLQLFAGFGAGFWIQIHVLKVNISLGPDEALEY</sequence>